<dbReference type="KEGG" id="ttd:A3L14_04635"/>
<evidence type="ECO:0000313" key="5">
    <source>
        <dbReference type="Proteomes" id="UP000182125"/>
    </source>
</evidence>
<gene>
    <name evidence="1" type="ORF">A3L14_04635</name>
    <name evidence="2" type="ORF">AMR53_01630</name>
    <name evidence="3" type="ORF">SAMN05216170_1040</name>
</gene>
<dbReference type="EMBL" id="CP015105">
    <property type="protein sequence ID" value="ASJ12215.1"/>
    <property type="molecule type" value="Genomic_DNA"/>
</dbReference>
<dbReference type="Proteomes" id="UP000250136">
    <property type="component" value="Chromosome"/>
</dbReference>
<evidence type="ECO:0000313" key="4">
    <source>
        <dbReference type="Proteomes" id="UP000051862"/>
    </source>
</evidence>
<dbReference type="AlphaFoldDB" id="A0A0Q2M4X0"/>
<name>A0A0Q2M4X0_9EURY</name>
<sequence length="201" mass="23314">MKRKLFARLKEWFEELGEITLTATGTLIKEAQRNEYGQVDDLLWKAIDVKDELNDTVIEALIRCQPLARDMRFVRSIFTASYDAYRIVRHCSRVEAILTIDGRESARSTVIEGLMIIQPWLERGVSTFTRDEKPPVHELPFFESAFEEFWETNVKTDDPYVMGVLIHCEGIFNHTKHLLRAGVYYLDGSRGLEKTPILMVD</sequence>
<dbReference type="EMBL" id="FOIW01000001">
    <property type="protein sequence ID" value="SEV94754.1"/>
    <property type="molecule type" value="Genomic_DNA"/>
</dbReference>
<dbReference type="GeneID" id="33333683"/>
<evidence type="ECO:0000313" key="6">
    <source>
        <dbReference type="Proteomes" id="UP000250136"/>
    </source>
</evidence>
<dbReference type="SUPFAM" id="SSF109755">
    <property type="entry name" value="PhoU-like"/>
    <property type="match status" value="1"/>
</dbReference>
<evidence type="ECO:0000313" key="1">
    <source>
        <dbReference type="EMBL" id="ASJ12215.1"/>
    </source>
</evidence>
<dbReference type="EMBL" id="LIXN01000003">
    <property type="protein sequence ID" value="KQH82954.1"/>
    <property type="molecule type" value="Genomic_DNA"/>
</dbReference>
<dbReference type="Proteomes" id="UP000182125">
    <property type="component" value="Unassembled WGS sequence"/>
</dbReference>
<reference evidence="1 6" key="2">
    <citation type="submission" date="2016-04" db="EMBL/GenBank/DDBJ databases">
        <title>Complete genome sequence of Thermococcus thioreducens type strain OGL-20P.</title>
        <authorList>
            <person name="Oger P.M."/>
        </authorList>
    </citation>
    <scope>NUCLEOTIDE SEQUENCE [LARGE SCALE GENOMIC DNA]</scope>
    <source>
        <strain evidence="1 6">OGL-20P</strain>
    </source>
</reference>
<protein>
    <submittedName>
        <fullName evidence="3">Phosphate transport system protein</fullName>
    </submittedName>
    <submittedName>
        <fullName evidence="2">Phosphate transporter PhoU</fullName>
    </submittedName>
</protein>
<accession>A0A0Q2M4X0</accession>
<dbReference type="STRING" id="277988.SAMN05216170_1040"/>
<dbReference type="OrthoDB" id="99617at2157"/>
<dbReference type="PATRIC" id="fig|277988.4.peg.343"/>
<evidence type="ECO:0000313" key="3">
    <source>
        <dbReference type="EMBL" id="SEV94754.1"/>
    </source>
</evidence>
<dbReference type="Proteomes" id="UP000051862">
    <property type="component" value="Unassembled WGS sequence"/>
</dbReference>
<organism evidence="2 4">
    <name type="scientific">Thermococcus thioreducens</name>
    <dbReference type="NCBI Taxonomy" id="277988"/>
    <lineage>
        <taxon>Archaea</taxon>
        <taxon>Methanobacteriati</taxon>
        <taxon>Methanobacteriota</taxon>
        <taxon>Thermococci</taxon>
        <taxon>Thermococcales</taxon>
        <taxon>Thermococcaceae</taxon>
        <taxon>Thermococcus</taxon>
    </lineage>
</organism>
<proteinExistence type="predicted"/>
<dbReference type="RefSeq" id="WP_055428609.1">
    <property type="nucleotide sequence ID" value="NZ_CP015105.1"/>
</dbReference>
<reference evidence="2 4" key="1">
    <citation type="submission" date="2015-08" db="EMBL/GenBank/DDBJ databases">
        <title>Thermococcus thioreducens DSM 14981 genome sequencing.</title>
        <authorList>
            <person name="Hong S.-J."/>
            <person name="Kim M.-C."/>
            <person name="Shin J.-H."/>
        </authorList>
    </citation>
    <scope>NUCLEOTIDE SEQUENCE [LARGE SCALE GENOMIC DNA]</scope>
    <source>
        <strain evidence="2 4">DSM 14981</strain>
    </source>
</reference>
<reference evidence="3 5" key="3">
    <citation type="submission" date="2016-10" db="EMBL/GenBank/DDBJ databases">
        <authorList>
            <person name="de Groot N.N."/>
        </authorList>
    </citation>
    <scope>NUCLEOTIDE SEQUENCE [LARGE SCALE GENOMIC DNA]</scope>
    <source>
        <strain evidence="3 5">OGL-20</strain>
    </source>
</reference>
<evidence type="ECO:0000313" key="2">
    <source>
        <dbReference type="EMBL" id="KQH82954.1"/>
    </source>
</evidence>
<keyword evidence="6" id="KW-1185">Reference proteome</keyword>